<protein>
    <submittedName>
        <fullName evidence="1">Uncharacterized protein</fullName>
    </submittedName>
</protein>
<keyword evidence="2" id="KW-1185">Reference proteome</keyword>
<sequence length="93" mass="10325">MSESEAHDPRRFVEDKIRIECSVVDISGDHPELVLTVVFEMLFDRGPRPKTGAVSVVDPHGGASELTEPITIEPSEIDIVHYGLRVEGLEFHS</sequence>
<dbReference type="RefSeq" id="WP_310901698.1">
    <property type="nucleotide sequence ID" value="NZ_JAMQOS010000006.1"/>
</dbReference>
<comment type="caution">
    <text evidence="1">The sequence shown here is derived from an EMBL/GenBank/DDBJ whole genome shotgun (WGS) entry which is preliminary data.</text>
</comment>
<proteinExistence type="predicted"/>
<reference evidence="1 2" key="1">
    <citation type="submission" date="2022-06" db="EMBL/GenBank/DDBJ databases">
        <title>Halomicroarcula sp. a new haloarchaeum isolate from saline soil.</title>
        <authorList>
            <person name="Strakova D."/>
            <person name="Galisteo C."/>
            <person name="Sanchez-Porro C."/>
            <person name="Ventosa A."/>
        </authorList>
    </citation>
    <scope>NUCLEOTIDE SEQUENCE [LARGE SCALE GENOMIC DNA]</scope>
    <source>
        <strain evidence="1 2">S3CR25-11</strain>
    </source>
</reference>
<accession>A0ABU2FT45</accession>
<dbReference type="EMBL" id="JAMQOS010000006">
    <property type="protein sequence ID" value="MDS0283938.1"/>
    <property type="molecule type" value="Genomic_DNA"/>
</dbReference>
<name>A0ABU2FT45_9EURY</name>
<evidence type="ECO:0000313" key="1">
    <source>
        <dbReference type="EMBL" id="MDS0283938.1"/>
    </source>
</evidence>
<gene>
    <name evidence="1" type="ORF">NDI86_17620</name>
</gene>
<evidence type="ECO:0000313" key="2">
    <source>
        <dbReference type="Proteomes" id="UP001268864"/>
    </source>
</evidence>
<dbReference type="Proteomes" id="UP001268864">
    <property type="component" value="Unassembled WGS sequence"/>
</dbReference>
<organism evidence="1 2">
    <name type="scientific">Haloarcula onubensis</name>
    <dbReference type="NCBI Taxonomy" id="2950539"/>
    <lineage>
        <taxon>Archaea</taxon>
        <taxon>Methanobacteriati</taxon>
        <taxon>Methanobacteriota</taxon>
        <taxon>Stenosarchaea group</taxon>
        <taxon>Halobacteria</taxon>
        <taxon>Halobacteriales</taxon>
        <taxon>Haloarculaceae</taxon>
        <taxon>Haloarcula</taxon>
    </lineage>
</organism>